<keyword evidence="2" id="KW-1003">Cell membrane</keyword>
<dbReference type="SMART" id="SM00304">
    <property type="entry name" value="HAMP"/>
    <property type="match status" value="1"/>
</dbReference>
<feature type="transmembrane region" description="Helical" evidence="6">
    <location>
        <begin position="203"/>
        <end position="224"/>
    </location>
</feature>
<gene>
    <name evidence="10" type="ORF">PATL70BA_2915</name>
</gene>
<evidence type="ECO:0000259" key="7">
    <source>
        <dbReference type="PROSITE" id="PS50883"/>
    </source>
</evidence>
<evidence type="ECO:0000256" key="6">
    <source>
        <dbReference type="SAM" id="Phobius"/>
    </source>
</evidence>
<evidence type="ECO:0000256" key="3">
    <source>
        <dbReference type="ARBA" id="ARBA00022692"/>
    </source>
</evidence>
<organism evidence="10 11">
    <name type="scientific">Petrocella atlantisensis</name>
    <dbReference type="NCBI Taxonomy" id="2173034"/>
    <lineage>
        <taxon>Bacteria</taxon>
        <taxon>Bacillati</taxon>
        <taxon>Bacillota</taxon>
        <taxon>Clostridia</taxon>
        <taxon>Lachnospirales</taxon>
        <taxon>Vallitaleaceae</taxon>
        <taxon>Petrocella</taxon>
    </lineage>
</organism>
<dbReference type="Proteomes" id="UP000279029">
    <property type="component" value="Chromosome"/>
</dbReference>
<evidence type="ECO:0000256" key="2">
    <source>
        <dbReference type="ARBA" id="ARBA00022475"/>
    </source>
</evidence>
<keyword evidence="5 6" id="KW-0472">Membrane</keyword>
<dbReference type="PANTHER" id="PTHR33121">
    <property type="entry name" value="CYCLIC DI-GMP PHOSPHODIESTERASE PDEF"/>
    <property type="match status" value="1"/>
</dbReference>
<dbReference type="InterPro" id="IPR000160">
    <property type="entry name" value="GGDEF_dom"/>
</dbReference>
<dbReference type="CDD" id="cd01949">
    <property type="entry name" value="GGDEF"/>
    <property type="match status" value="1"/>
</dbReference>
<dbReference type="Pfam" id="PF17200">
    <property type="entry name" value="sCache_2"/>
    <property type="match status" value="1"/>
</dbReference>
<dbReference type="Gene3D" id="3.30.450.20">
    <property type="entry name" value="PAS domain"/>
    <property type="match status" value="1"/>
</dbReference>
<dbReference type="Gene3D" id="3.20.20.450">
    <property type="entry name" value="EAL domain"/>
    <property type="match status" value="1"/>
</dbReference>
<dbReference type="PROSITE" id="PS50885">
    <property type="entry name" value="HAMP"/>
    <property type="match status" value="1"/>
</dbReference>
<reference evidence="10 11" key="1">
    <citation type="submission" date="2018-09" db="EMBL/GenBank/DDBJ databases">
        <authorList>
            <person name="Postec A."/>
        </authorList>
    </citation>
    <scope>NUCLEOTIDE SEQUENCE [LARGE SCALE GENOMIC DNA]</scope>
    <source>
        <strain evidence="10">70B-A</strain>
    </source>
</reference>
<sequence length="715" mass="81264">MNAMPKKFKYSLNKKLMMLFVVLLSLATFGIGISGYYIASRALQDKGEVTLKNAVVMALKLIEAEHGKSLAGVISEEKAKENVKTALLGPLNEDGTRTLHGRIDLGQNGYMIVYDLEGTEIMHPTLEGVNVLDVTDMKNPNHFIVKDQIEKGLSGGGFTYYSWVLPHSEVIADKIAYAGYDPNWAWIVSATAYEMDFNASARIILLVLALIYIGIMVLVTVIAARELKRVTRPVIQVSEGMDAVSKGLYQTIPEVISQDEIGLLTKGYNLMVESMDVTRKNLTYQTEKLSYLAYHDELTKLPNRNRFKKHVTTRMKQCMGDAYLVQIDVRAFKVINSTMGYDQGDELLKKIGAYFKSQIEDIFFIARTSGNEFSIWLEEKSAVQVRTSIEKLQEGIHKFLITNDFMHPLDYHVAMANFPEQGLDFETLYNKVSMAMKHAKEQRNTKIYLFDSDMEKAIIDELEMRTYLKVAIEEKKIAVHYQEKYDFVKEKVVGVEALARWFSDELGYVSPNTFIPALSELNLTTKFGDYMIDRVMNDYAKLKEIYGEGISVSINISPTHFLEVGFLTAVMQALVFHNVPAEKVILEVTEDIFIADFKKIATIITSLHVLGLKVSIDDFGTGYSSFNYLKSIDFDEMKIDKTFMDQILEDDKSFKLFQILCDIAKVYDYDIVAEGVETMEQLEMIKGTSLRIVQGYLFSKPLPIEKLESHREKHL</sequence>
<name>A0A3P7P0V9_9FIRM</name>
<dbReference type="PROSITE" id="PS50887">
    <property type="entry name" value="GGDEF"/>
    <property type="match status" value="1"/>
</dbReference>
<feature type="domain" description="GGDEF" evidence="9">
    <location>
        <begin position="320"/>
        <end position="452"/>
    </location>
</feature>
<dbReference type="SUPFAM" id="SSF141868">
    <property type="entry name" value="EAL domain-like"/>
    <property type="match status" value="1"/>
</dbReference>
<dbReference type="EMBL" id="LR130778">
    <property type="protein sequence ID" value="VDN48825.1"/>
    <property type="molecule type" value="Genomic_DNA"/>
</dbReference>
<dbReference type="InterPro" id="IPR035919">
    <property type="entry name" value="EAL_sf"/>
</dbReference>
<dbReference type="PANTHER" id="PTHR33121:SF71">
    <property type="entry name" value="OXYGEN SENSOR PROTEIN DOSP"/>
    <property type="match status" value="1"/>
</dbReference>
<dbReference type="GO" id="GO:0071111">
    <property type="term" value="F:cyclic-guanylate-specific phosphodiesterase activity"/>
    <property type="evidence" value="ECO:0007669"/>
    <property type="project" value="InterPro"/>
</dbReference>
<dbReference type="InterPro" id="IPR003660">
    <property type="entry name" value="HAMP_dom"/>
</dbReference>
<dbReference type="SUPFAM" id="SSF158472">
    <property type="entry name" value="HAMP domain-like"/>
    <property type="match status" value="1"/>
</dbReference>
<evidence type="ECO:0000256" key="5">
    <source>
        <dbReference type="ARBA" id="ARBA00023136"/>
    </source>
</evidence>
<dbReference type="InterPro" id="IPR033480">
    <property type="entry name" value="sCache_2"/>
</dbReference>
<feature type="domain" description="HAMP" evidence="8">
    <location>
        <begin position="228"/>
        <end position="280"/>
    </location>
</feature>
<comment type="subcellular location">
    <subcellularLocation>
        <location evidence="1">Cell membrane</location>
        <topology evidence="1">Multi-pass membrane protein</topology>
    </subcellularLocation>
</comment>
<evidence type="ECO:0000256" key="1">
    <source>
        <dbReference type="ARBA" id="ARBA00004651"/>
    </source>
</evidence>
<dbReference type="InterPro" id="IPR043128">
    <property type="entry name" value="Rev_trsase/Diguanyl_cyclase"/>
</dbReference>
<dbReference type="InterPro" id="IPR029787">
    <property type="entry name" value="Nucleotide_cyclase"/>
</dbReference>
<dbReference type="RefSeq" id="WP_125137901.1">
    <property type="nucleotide sequence ID" value="NZ_LR130778.1"/>
</dbReference>
<evidence type="ECO:0000256" key="4">
    <source>
        <dbReference type="ARBA" id="ARBA00022989"/>
    </source>
</evidence>
<dbReference type="InterPro" id="IPR001633">
    <property type="entry name" value="EAL_dom"/>
</dbReference>
<dbReference type="PROSITE" id="PS50883">
    <property type="entry name" value="EAL"/>
    <property type="match status" value="1"/>
</dbReference>
<accession>A0A3P7P0V9</accession>
<dbReference type="KEGG" id="cbar:PATL70BA_2915"/>
<dbReference type="GO" id="GO:0007165">
    <property type="term" value="P:signal transduction"/>
    <property type="evidence" value="ECO:0007669"/>
    <property type="project" value="InterPro"/>
</dbReference>
<dbReference type="CDD" id="cd06225">
    <property type="entry name" value="HAMP"/>
    <property type="match status" value="1"/>
</dbReference>
<dbReference type="SUPFAM" id="SSF55073">
    <property type="entry name" value="Nucleotide cyclase"/>
    <property type="match status" value="1"/>
</dbReference>
<dbReference type="SMART" id="SM00052">
    <property type="entry name" value="EAL"/>
    <property type="match status" value="1"/>
</dbReference>
<keyword evidence="3 6" id="KW-0812">Transmembrane</keyword>
<evidence type="ECO:0000313" key="10">
    <source>
        <dbReference type="EMBL" id="VDN48825.1"/>
    </source>
</evidence>
<evidence type="ECO:0000259" key="9">
    <source>
        <dbReference type="PROSITE" id="PS50887"/>
    </source>
</evidence>
<dbReference type="AlphaFoldDB" id="A0A3P7P0V9"/>
<dbReference type="SMART" id="SM01049">
    <property type="entry name" value="Cache_2"/>
    <property type="match status" value="1"/>
</dbReference>
<evidence type="ECO:0008006" key="12">
    <source>
        <dbReference type="Google" id="ProtNLM"/>
    </source>
</evidence>
<dbReference type="Pfam" id="PF00990">
    <property type="entry name" value="GGDEF"/>
    <property type="match status" value="1"/>
</dbReference>
<keyword evidence="4 6" id="KW-1133">Transmembrane helix</keyword>
<dbReference type="Gene3D" id="6.10.340.10">
    <property type="match status" value="1"/>
</dbReference>
<dbReference type="GO" id="GO:0005886">
    <property type="term" value="C:plasma membrane"/>
    <property type="evidence" value="ECO:0007669"/>
    <property type="project" value="UniProtKB-SubCell"/>
</dbReference>
<feature type="domain" description="EAL" evidence="7">
    <location>
        <begin position="461"/>
        <end position="715"/>
    </location>
</feature>
<evidence type="ECO:0000259" key="8">
    <source>
        <dbReference type="PROSITE" id="PS50885"/>
    </source>
</evidence>
<dbReference type="SMART" id="SM00267">
    <property type="entry name" value="GGDEF"/>
    <property type="match status" value="1"/>
</dbReference>
<dbReference type="NCBIfam" id="TIGR00254">
    <property type="entry name" value="GGDEF"/>
    <property type="match status" value="1"/>
</dbReference>
<dbReference type="Pfam" id="PF00672">
    <property type="entry name" value="HAMP"/>
    <property type="match status" value="1"/>
</dbReference>
<dbReference type="Pfam" id="PF00563">
    <property type="entry name" value="EAL"/>
    <property type="match status" value="1"/>
</dbReference>
<dbReference type="OrthoDB" id="9762141at2"/>
<evidence type="ECO:0000313" key="11">
    <source>
        <dbReference type="Proteomes" id="UP000279029"/>
    </source>
</evidence>
<keyword evidence="11" id="KW-1185">Reference proteome</keyword>
<dbReference type="Gene3D" id="3.30.70.270">
    <property type="match status" value="1"/>
</dbReference>
<dbReference type="CDD" id="cd01948">
    <property type="entry name" value="EAL"/>
    <property type="match status" value="1"/>
</dbReference>
<dbReference type="InterPro" id="IPR050706">
    <property type="entry name" value="Cyclic-di-GMP_PDE-like"/>
</dbReference>
<proteinExistence type="predicted"/>
<protein>
    <recommendedName>
        <fullName evidence="12">Diguanylate cyclase</fullName>
    </recommendedName>
</protein>